<keyword evidence="6" id="KW-1185">Reference proteome</keyword>
<evidence type="ECO:0000256" key="2">
    <source>
        <dbReference type="ARBA" id="ARBA00023027"/>
    </source>
</evidence>
<dbReference type="RefSeq" id="WP_282544163.1">
    <property type="nucleotide sequence ID" value="NZ_JASCIQ010000021.1"/>
</dbReference>
<dbReference type="Pfam" id="PF25137">
    <property type="entry name" value="ADH_Fe_C"/>
    <property type="match status" value="1"/>
</dbReference>
<dbReference type="Gene3D" id="1.20.1090.10">
    <property type="entry name" value="Dehydroquinate synthase-like - alpha domain"/>
    <property type="match status" value="1"/>
</dbReference>
<dbReference type="InterPro" id="IPR039697">
    <property type="entry name" value="Alcohol_dehydrogenase_Fe"/>
</dbReference>
<dbReference type="CDD" id="cd08177">
    <property type="entry name" value="MAR"/>
    <property type="match status" value="1"/>
</dbReference>
<dbReference type="InterPro" id="IPR001670">
    <property type="entry name" value="ADH_Fe/GldA"/>
</dbReference>
<organism evidence="5 6">
    <name type="scientific">Streptomyces cavernicola</name>
    <dbReference type="NCBI Taxonomy" id="3043613"/>
    <lineage>
        <taxon>Bacteria</taxon>
        <taxon>Bacillati</taxon>
        <taxon>Actinomycetota</taxon>
        <taxon>Actinomycetes</taxon>
        <taxon>Kitasatosporales</taxon>
        <taxon>Streptomycetaceae</taxon>
        <taxon>Streptomyces</taxon>
    </lineage>
</organism>
<feature type="domain" description="Alcohol dehydrogenase iron-type/glycerol dehydrogenase GldA" evidence="3">
    <location>
        <begin position="10"/>
        <end position="153"/>
    </location>
</feature>
<feature type="domain" description="Fe-containing alcohol dehydrogenase-like C-terminal" evidence="4">
    <location>
        <begin position="165"/>
        <end position="346"/>
    </location>
</feature>
<dbReference type="PANTHER" id="PTHR11496">
    <property type="entry name" value="ALCOHOL DEHYDROGENASE"/>
    <property type="match status" value="1"/>
</dbReference>
<dbReference type="PANTHER" id="PTHR11496:SF83">
    <property type="entry name" value="HYDROXYACID-OXOACID TRANSHYDROGENASE, MITOCHONDRIAL"/>
    <property type="match status" value="1"/>
</dbReference>
<dbReference type="InterPro" id="IPR056798">
    <property type="entry name" value="ADH_Fe_C"/>
</dbReference>
<protein>
    <submittedName>
        <fullName evidence="5">Maleylacetate reductase</fullName>
        <ecNumber evidence="5">1.3.1.32</ecNumber>
    </submittedName>
</protein>
<evidence type="ECO:0000313" key="5">
    <source>
        <dbReference type="EMBL" id="MDI3406236.1"/>
    </source>
</evidence>
<evidence type="ECO:0000256" key="1">
    <source>
        <dbReference type="ARBA" id="ARBA00023002"/>
    </source>
</evidence>
<sequence length="350" mass="36066">MSSFVYDALPMRVVFGSGSLARVADEVERLGLQRVLVLCTPQQRELADQVAELLGNRAAGVFDQARMHVPVETVEAAGTVAVDLEADGWVAAGGGSTIGLGKALALRTGLPVVAVPTTYAGSEMTPIWGLTQDGRKKTGRDRSVLPHTVIYDPDLTLSLPPSVSATSGLNALAHAVEALYAPDVSPVVSAMAEQGVRDLAAALPLIAADPGDSAARAACLQGAWLCGACLGSTTMGLHHKLCHVLGGMLDLPHAETHAVVLPHVAAYNLPAAPSAAAALNRALATDDAAAALAYLGSRLDVPPGLRDLGVAASDLPRIAAEVLAHPYANPRPVTGPDLETLLHTAWKGRT</sequence>
<dbReference type="GO" id="GO:0018506">
    <property type="term" value="F:maleylacetate reductase activity"/>
    <property type="evidence" value="ECO:0007669"/>
    <property type="project" value="UniProtKB-EC"/>
</dbReference>
<evidence type="ECO:0000313" key="6">
    <source>
        <dbReference type="Proteomes" id="UP001223978"/>
    </source>
</evidence>
<dbReference type="EC" id="1.3.1.32" evidence="5"/>
<keyword evidence="2" id="KW-0520">NAD</keyword>
<comment type="caution">
    <text evidence="5">The sequence shown here is derived from an EMBL/GenBank/DDBJ whole genome shotgun (WGS) entry which is preliminary data.</text>
</comment>
<dbReference type="SUPFAM" id="SSF56796">
    <property type="entry name" value="Dehydroquinate synthase-like"/>
    <property type="match status" value="1"/>
</dbReference>
<keyword evidence="1 5" id="KW-0560">Oxidoreductase</keyword>
<dbReference type="Proteomes" id="UP001223978">
    <property type="component" value="Unassembled WGS sequence"/>
</dbReference>
<proteinExistence type="predicted"/>
<evidence type="ECO:0000259" key="4">
    <source>
        <dbReference type="Pfam" id="PF25137"/>
    </source>
</evidence>
<gene>
    <name evidence="5" type="ORF">QIS96_20790</name>
</gene>
<reference evidence="5 6" key="1">
    <citation type="submission" date="2023-05" db="EMBL/GenBank/DDBJ databases">
        <title>Draft genome sequence of Streptomyces sp. B-S-A6 isolated from a cave soil in Thailand.</title>
        <authorList>
            <person name="Chamroensaksri N."/>
            <person name="Muangham S."/>
        </authorList>
    </citation>
    <scope>NUCLEOTIDE SEQUENCE [LARGE SCALE GENOMIC DNA]</scope>
    <source>
        <strain evidence="5 6">B-S-A6</strain>
    </source>
</reference>
<accession>A0ABT6SDG7</accession>
<dbReference type="EMBL" id="JASCIQ010000021">
    <property type="protein sequence ID" value="MDI3406236.1"/>
    <property type="molecule type" value="Genomic_DNA"/>
</dbReference>
<name>A0ABT6SDG7_9ACTN</name>
<dbReference type="Gene3D" id="3.40.50.1970">
    <property type="match status" value="1"/>
</dbReference>
<dbReference type="Pfam" id="PF00465">
    <property type="entry name" value="Fe-ADH"/>
    <property type="match status" value="1"/>
</dbReference>
<dbReference type="InterPro" id="IPR034786">
    <property type="entry name" value="MAR"/>
</dbReference>
<evidence type="ECO:0000259" key="3">
    <source>
        <dbReference type="Pfam" id="PF00465"/>
    </source>
</evidence>